<proteinExistence type="predicted"/>
<evidence type="ECO:0000313" key="1">
    <source>
        <dbReference type="EMBL" id="JAH07692.1"/>
    </source>
</evidence>
<name>A0A0E9PTS4_ANGAN</name>
<reference evidence="1" key="1">
    <citation type="submission" date="2014-11" db="EMBL/GenBank/DDBJ databases">
        <authorList>
            <person name="Amaro Gonzalez C."/>
        </authorList>
    </citation>
    <scope>NUCLEOTIDE SEQUENCE</scope>
</reference>
<protein>
    <submittedName>
        <fullName evidence="1">Uncharacterized protein</fullName>
    </submittedName>
</protein>
<reference evidence="1" key="2">
    <citation type="journal article" date="2015" name="Fish Shellfish Immunol.">
        <title>Early steps in the European eel (Anguilla anguilla)-Vibrio vulnificus interaction in the gills: Role of the RtxA13 toxin.</title>
        <authorList>
            <person name="Callol A."/>
            <person name="Pajuelo D."/>
            <person name="Ebbesson L."/>
            <person name="Teles M."/>
            <person name="MacKenzie S."/>
            <person name="Amaro C."/>
        </authorList>
    </citation>
    <scope>NUCLEOTIDE SEQUENCE</scope>
</reference>
<accession>A0A0E9PTS4</accession>
<sequence>MILKLLSLAN</sequence>
<dbReference type="EMBL" id="GBXM01100885">
    <property type="protein sequence ID" value="JAH07692.1"/>
    <property type="molecule type" value="Transcribed_RNA"/>
</dbReference>
<organism evidence="1">
    <name type="scientific">Anguilla anguilla</name>
    <name type="common">European freshwater eel</name>
    <name type="synonym">Muraena anguilla</name>
    <dbReference type="NCBI Taxonomy" id="7936"/>
    <lineage>
        <taxon>Eukaryota</taxon>
        <taxon>Metazoa</taxon>
        <taxon>Chordata</taxon>
        <taxon>Craniata</taxon>
        <taxon>Vertebrata</taxon>
        <taxon>Euteleostomi</taxon>
        <taxon>Actinopterygii</taxon>
        <taxon>Neopterygii</taxon>
        <taxon>Teleostei</taxon>
        <taxon>Anguilliformes</taxon>
        <taxon>Anguillidae</taxon>
        <taxon>Anguilla</taxon>
    </lineage>
</organism>